<dbReference type="InterPro" id="IPR001054">
    <property type="entry name" value="A/G_cyclase"/>
</dbReference>
<dbReference type="GO" id="GO:0035556">
    <property type="term" value="P:intracellular signal transduction"/>
    <property type="evidence" value="ECO:0007669"/>
    <property type="project" value="InterPro"/>
</dbReference>
<dbReference type="InterPro" id="IPR050697">
    <property type="entry name" value="Adenylyl/Guanylyl_Cyclase_3/4"/>
</dbReference>
<dbReference type="Pfam" id="PF00211">
    <property type="entry name" value="Guanylate_cyc"/>
    <property type="match status" value="1"/>
</dbReference>
<dbReference type="InterPro" id="IPR029787">
    <property type="entry name" value="Nucleotide_cyclase"/>
</dbReference>
<dbReference type="CDD" id="cd07302">
    <property type="entry name" value="CHD"/>
    <property type="match status" value="1"/>
</dbReference>
<reference evidence="2 3" key="1">
    <citation type="submission" date="2019-03" db="EMBL/GenBank/DDBJ databases">
        <title>Genomic Encyclopedia of Type Strains, Phase III (KMG-III): the genomes of soil and plant-associated and newly described type strains.</title>
        <authorList>
            <person name="Whitman W."/>
        </authorList>
    </citation>
    <scope>NUCLEOTIDE SEQUENCE [LARGE SCALE GENOMIC DNA]</scope>
    <source>
        <strain evidence="2 3">CGMCC 1.7660</strain>
    </source>
</reference>
<organism evidence="2 3">
    <name type="scientific">Dongia mobilis</name>
    <dbReference type="NCBI Taxonomy" id="578943"/>
    <lineage>
        <taxon>Bacteria</taxon>
        <taxon>Pseudomonadati</taxon>
        <taxon>Pseudomonadota</taxon>
        <taxon>Alphaproteobacteria</taxon>
        <taxon>Rhodospirillales</taxon>
        <taxon>Dongiaceae</taxon>
        <taxon>Dongia</taxon>
    </lineage>
</organism>
<dbReference type="GO" id="GO:0006171">
    <property type="term" value="P:cAMP biosynthetic process"/>
    <property type="evidence" value="ECO:0007669"/>
    <property type="project" value="TreeGrafter"/>
</dbReference>
<comment type="caution">
    <text evidence="2">The sequence shown here is derived from an EMBL/GenBank/DDBJ whole genome shotgun (WGS) entry which is preliminary data.</text>
</comment>
<dbReference type="RefSeq" id="WP_133611740.1">
    <property type="nucleotide sequence ID" value="NZ_SNYW01000002.1"/>
</dbReference>
<feature type="domain" description="Guanylate cyclase" evidence="1">
    <location>
        <begin position="241"/>
        <end position="374"/>
    </location>
</feature>
<sequence length="419" mass="45412">MTESSQTEQLPDEIAAAFGRLSAWCGEAALGETGRRADGTLDNNLGALAFADFFAAFCDRLNTWLGPFARISLAFEVLHPELSGGTLYWRDGVVEKSQVMRAQILSFMDYLKSPVYEAEQTNRPWRWRATDPVPDMELIRSLHDQGVSDYILFPLPIQDTNRTTTMSFATRRKGGFAELGGADDGLHLLRRVAWLMTPFAERVALRLIAIDLLDSYVGKVAGSRVYAGQIERGAVEPIDAAILVADLRGFTRLSEELGESATVGLLNGYFDTLGDAVEETGGQILKFMGDGLLAVFPLEDGDRRSACIRALGAAQQARRNLATLNRERGEDGKPAIDFGIGLHVGTVAFGNIGSRTRLDFTVIGPAVNEASRIQDLTKELREPILASGSFAAAAGSGLYPVATRAIRGVAQPVELFAPN</sequence>
<dbReference type="SUPFAM" id="SSF55073">
    <property type="entry name" value="Nucleotide cyclase"/>
    <property type="match status" value="1"/>
</dbReference>
<protein>
    <submittedName>
        <fullName evidence="2">Adenylate cyclase</fullName>
    </submittedName>
</protein>
<dbReference type="EMBL" id="SNYW01000002">
    <property type="protein sequence ID" value="TDQ85515.1"/>
    <property type="molecule type" value="Genomic_DNA"/>
</dbReference>
<dbReference type="OrthoDB" id="9762462at2"/>
<dbReference type="Gene3D" id="3.30.70.1230">
    <property type="entry name" value="Nucleotide cyclase"/>
    <property type="match status" value="1"/>
</dbReference>
<dbReference type="GO" id="GO:0004016">
    <property type="term" value="F:adenylate cyclase activity"/>
    <property type="evidence" value="ECO:0007669"/>
    <property type="project" value="UniProtKB-ARBA"/>
</dbReference>
<evidence type="ECO:0000259" key="1">
    <source>
        <dbReference type="PROSITE" id="PS50125"/>
    </source>
</evidence>
<dbReference type="Proteomes" id="UP000295783">
    <property type="component" value="Unassembled WGS sequence"/>
</dbReference>
<dbReference type="AlphaFoldDB" id="A0A4R6WW57"/>
<dbReference type="PROSITE" id="PS50125">
    <property type="entry name" value="GUANYLATE_CYCLASE_2"/>
    <property type="match status" value="1"/>
</dbReference>
<proteinExistence type="predicted"/>
<gene>
    <name evidence="2" type="ORF">A8950_0302</name>
</gene>
<evidence type="ECO:0000313" key="2">
    <source>
        <dbReference type="EMBL" id="TDQ85515.1"/>
    </source>
</evidence>
<accession>A0A4R6WW57</accession>
<dbReference type="SMART" id="SM00044">
    <property type="entry name" value="CYCc"/>
    <property type="match status" value="1"/>
</dbReference>
<dbReference type="PANTHER" id="PTHR43081">
    <property type="entry name" value="ADENYLATE CYCLASE, TERMINAL-DIFFERENTIATION SPECIFIC-RELATED"/>
    <property type="match status" value="1"/>
</dbReference>
<evidence type="ECO:0000313" key="3">
    <source>
        <dbReference type="Proteomes" id="UP000295783"/>
    </source>
</evidence>
<keyword evidence="3" id="KW-1185">Reference proteome</keyword>
<name>A0A4R6WW57_9PROT</name>
<dbReference type="PANTHER" id="PTHR43081:SF11">
    <property type="entry name" value="BLR2264 PROTEIN"/>
    <property type="match status" value="1"/>
</dbReference>